<proteinExistence type="predicted"/>
<dbReference type="Proteomes" id="UP000625033">
    <property type="component" value="Unassembled WGS sequence"/>
</dbReference>
<evidence type="ECO:0000313" key="2">
    <source>
        <dbReference type="Proteomes" id="UP000625033"/>
    </source>
</evidence>
<name>A0A931GFY6_9MICC</name>
<accession>A0A931GFY6</accession>
<dbReference type="AlphaFoldDB" id="A0A931GFY6"/>
<sequence length="52" mass="6141">MIRFIRKHLPPIRLTCPQCGVVSKFERGTPPSVMYPNQIHRPTCGWYLEETR</sequence>
<evidence type="ECO:0000313" key="1">
    <source>
        <dbReference type="EMBL" id="MBG6085833.1"/>
    </source>
</evidence>
<protein>
    <submittedName>
        <fullName evidence="1">Uncharacterized protein</fullName>
    </submittedName>
</protein>
<organism evidence="1 2">
    <name type="scientific">Zhihengliuella flava</name>
    <dbReference type="NCBI Taxonomy" id="1285193"/>
    <lineage>
        <taxon>Bacteria</taxon>
        <taxon>Bacillati</taxon>
        <taxon>Actinomycetota</taxon>
        <taxon>Actinomycetes</taxon>
        <taxon>Micrococcales</taxon>
        <taxon>Micrococcaceae</taxon>
        <taxon>Zhihengliuella</taxon>
    </lineage>
</organism>
<gene>
    <name evidence="1" type="ORF">IW252_002600</name>
</gene>
<dbReference type="EMBL" id="JADOTZ010000001">
    <property type="protein sequence ID" value="MBG6085833.1"/>
    <property type="molecule type" value="Genomic_DNA"/>
</dbReference>
<keyword evidence="2" id="KW-1185">Reference proteome</keyword>
<reference evidence="1" key="1">
    <citation type="submission" date="2020-11" db="EMBL/GenBank/DDBJ databases">
        <title>Sequencing the genomes of 1000 actinobacteria strains.</title>
        <authorList>
            <person name="Klenk H.-P."/>
        </authorList>
    </citation>
    <scope>NUCLEOTIDE SEQUENCE</scope>
    <source>
        <strain evidence="1">DSM 26152</strain>
    </source>
</reference>
<comment type="caution">
    <text evidence="1">The sequence shown here is derived from an EMBL/GenBank/DDBJ whole genome shotgun (WGS) entry which is preliminary data.</text>
</comment>